<evidence type="ECO:0000259" key="3">
    <source>
        <dbReference type="Pfam" id="PF00930"/>
    </source>
</evidence>
<evidence type="ECO:0000313" key="4">
    <source>
        <dbReference type="EMBL" id="KKM93573.1"/>
    </source>
</evidence>
<reference evidence="4" key="1">
    <citation type="journal article" date="2015" name="Nature">
        <title>Complex archaea that bridge the gap between prokaryotes and eukaryotes.</title>
        <authorList>
            <person name="Spang A."/>
            <person name="Saw J.H."/>
            <person name="Jorgensen S.L."/>
            <person name="Zaremba-Niedzwiedzka K."/>
            <person name="Martijn J."/>
            <person name="Lind A.E."/>
            <person name="van Eijk R."/>
            <person name="Schleper C."/>
            <person name="Guy L."/>
            <person name="Ettema T.J."/>
        </authorList>
    </citation>
    <scope>NUCLEOTIDE SEQUENCE</scope>
</reference>
<keyword evidence="1" id="KW-0472">Membrane</keyword>
<keyword evidence="1" id="KW-0812">Transmembrane</keyword>
<evidence type="ECO:0000256" key="1">
    <source>
        <dbReference type="SAM" id="Phobius"/>
    </source>
</evidence>
<sequence>MRIKQKKENLDPKQKSIFLCPKMKSMQKKNYISLSTQNIIIVIVALSFAVSVAACVSDFQAPPQVTKEDYARAERFLGWNVSRYILNGEVTYEWIGESDRFWYLRQTDNGKEFVIVDAATAQRQPAFDHEKLAQALAQALGEDVDPKDLPFERFVFVDNERAIEVQVDTMRWHCVLGGMCREAEIRHIRRGDLVSPDGKWAAFNKGNDIWIRSMEDGAEKALTRDGEPYYGYGVATGWSQWKVRLFGSDELVAPVAIWSPDSKKLLTEKVDERDVLDLHYLQHVPEDGSVRPQLYSVRSAMPDDAHRPSVEVVVFDITRGKRTDIPLRGQSLIGSDRVWWDTDGGQVFILPQEKGEKTLRLLAIDSVTGAVKQLIEESGKTFVEAGALYWEKPDIRFLSSGEIIWYSERSNWGHLYLYDRKGKLSNQITSGNWKVREIVRVDEKKRRIYFTAGGRERGEDPYQLHLYVVNLDGSGLSLLTPEDADHEIRPNSFSPSGEYFVETYSRPDLPPVTLLRAHEGKIISTLEKADISALTAGGFQMPEPFSVLAADGKTKIYGNIFRPSTFDPKRIYPIIDVIYPGPASIVTNKTFMGALYGWVRPQCLAEIGFIVITIDGRGSPLRSKSFHDVSYNPLLYSGTPEDHIAGIRQLAKRYPYMDIDRVGIHGRSAGGYSSARAILAYPDFYKVAVSTNGIQDQLGAAPAGWHPASDGLYPGDKWDEQANASLAGNLKGKLLLAVGELDANVHPAHTMQLIDALIKATRDFDLLLLPNRTHFLDDESPYYIRKRWDYFVRHLLGAEPPAGYEVQGPDKVK</sequence>
<feature type="domain" description="Peptidase S9 prolyl oligopeptidase catalytic" evidence="2">
    <location>
        <begin position="600"/>
        <end position="795"/>
    </location>
</feature>
<accession>A0A0F9LJK0</accession>
<dbReference type="PANTHER" id="PTHR11731:SF118">
    <property type="entry name" value="BLR1971 PROTEIN"/>
    <property type="match status" value="1"/>
</dbReference>
<dbReference type="AlphaFoldDB" id="A0A0F9LJK0"/>
<name>A0A0F9LJK0_9ZZZZ</name>
<dbReference type="SUPFAM" id="SSF82171">
    <property type="entry name" value="DPP6 N-terminal domain-like"/>
    <property type="match status" value="1"/>
</dbReference>
<dbReference type="PANTHER" id="PTHR11731">
    <property type="entry name" value="PROTEASE FAMILY S9B,C DIPEPTIDYL-PEPTIDASE IV-RELATED"/>
    <property type="match status" value="1"/>
</dbReference>
<feature type="transmembrane region" description="Helical" evidence="1">
    <location>
        <begin position="31"/>
        <end position="54"/>
    </location>
</feature>
<feature type="domain" description="Dipeptidylpeptidase IV N-terminal" evidence="3">
    <location>
        <begin position="194"/>
        <end position="511"/>
    </location>
</feature>
<dbReference type="InterPro" id="IPR001375">
    <property type="entry name" value="Peptidase_S9_cat"/>
</dbReference>
<proteinExistence type="predicted"/>
<dbReference type="SUPFAM" id="SSF53474">
    <property type="entry name" value="alpha/beta-Hydrolases"/>
    <property type="match status" value="1"/>
</dbReference>
<dbReference type="Pfam" id="PF00326">
    <property type="entry name" value="Peptidase_S9"/>
    <property type="match status" value="1"/>
</dbReference>
<comment type="caution">
    <text evidence="4">The sequence shown here is derived from an EMBL/GenBank/DDBJ whole genome shotgun (WGS) entry which is preliminary data.</text>
</comment>
<dbReference type="GO" id="GO:0006508">
    <property type="term" value="P:proteolysis"/>
    <property type="evidence" value="ECO:0007669"/>
    <property type="project" value="InterPro"/>
</dbReference>
<protein>
    <recommendedName>
        <fullName evidence="5">Peptidase S9 prolyl oligopeptidase catalytic domain-containing protein</fullName>
    </recommendedName>
</protein>
<dbReference type="Pfam" id="PF00930">
    <property type="entry name" value="DPPIV_N"/>
    <property type="match status" value="1"/>
</dbReference>
<dbReference type="Gene3D" id="2.140.10.30">
    <property type="entry name" value="Dipeptidylpeptidase IV, N-terminal domain"/>
    <property type="match status" value="1"/>
</dbReference>
<dbReference type="InterPro" id="IPR050278">
    <property type="entry name" value="Serine_Prot_S9B/DPPIV"/>
</dbReference>
<dbReference type="EMBL" id="LAZR01006248">
    <property type="protein sequence ID" value="KKM93573.1"/>
    <property type="molecule type" value="Genomic_DNA"/>
</dbReference>
<evidence type="ECO:0000259" key="2">
    <source>
        <dbReference type="Pfam" id="PF00326"/>
    </source>
</evidence>
<dbReference type="GO" id="GO:0008236">
    <property type="term" value="F:serine-type peptidase activity"/>
    <property type="evidence" value="ECO:0007669"/>
    <property type="project" value="InterPro"/>
</dbReference>
<keyword evidence="1" id="KW-1133">Transmembrane helix</keyword>
<dbReference type="Gene3D" id="3.40.50.1820">
    <property type="entry name" value="alpha/beta hydrolase"/>
    <property type="match status" value="1"/>
</dbReference>
<gene>
    <name evidence="4" type="ORF">LCGC14_1207030</name>
</gene>
<organism evidence="4">
    <name type="scientific">marine sediment metagenome</name>
    <dbReference type="NCBI Taxonomy" id="412755"/>
    <lineage>
        <taxon>unclassified sequences</taxon>
        <taxon>metagenomes</taxon>
        <taxon>ecological metagenomes</taxon>
    </lineage>
</organism>
<evidence type="ECO:0008006" key="5">
    <source>
        <dbReference type="Google" id="ProtNLM"/>
    </source>
</evidence>
<dbReference type="InterPro" id="IPR002469">
    <property type="entry name" value="Peptidase_S9B_N"/>
</dbReference>
<dbReference type="InterPro" id="IPR029058">
    <property type="entry name" value="AB_hydrolase_fold"/>
</dbReference>